<keyword evidence="15" id="KW-1185">Reference proteome</keyword>
<dbReference type="SUPFAM" id="SSF64182">
    <property type="entry name" value="DHH phosphoesterases"/>
    <property type="match status" value="1"/>
</dbReference>
<dbReference type="Pfam" id="PF12627">
    <property type="entry name" value="PolyA_pol_RNAbd"/>
    <property type="match status" value="1"/>
</dbReference>
<dbReference type="InterPro" id="IPR001667">
    <property type="entry name" value="DDH_dom"/>
</dbReference>
<keyword evidence="4 12" id="KW-0808">Transferase</keyword>
<dbReference type="SUPFAM" id="SSF81301">
    <property type="entry name" value="Nucleotidyltransferase"/>
    <property type="match status" value="1"/>
</dbReference>
<feature type="domain" description="CBS" evidence="13">
    <location>
        <begin position="314"/>
        <end position="372"/>
    </location>
</feature>
<proteinExistence type="inferred from homology"/>
<dbReference type="GO" id="GO:0000049">
    <property type="term" value="F:tRNA binding"/>
    <property type="evidence" value="ECO:0007669"/>
    <property type="project" value="UniProtKB-KW"/>
</dbReference>
<dbReference type="InterPro" id="IPR032828">
    <property type="entry name" value="PolyA_RNA-bd"/>
</dbReference>
<evidence type="ECO:0000256" key="7">
    <source>
        <dbReference type="ARBA" id="ARBA00022723"/>
    </source>
</evidence>
<dbReference type="PROSITE" id="PS51371">
    <property type="entry name" value="CBS"/>
    <property type="match status" value="2"/>
</dbReference>
<evidence type="ECO:0000256" key="11">
    <source>
        <dbReference type="PROSITE-ProRule" id="PRU00703"/>
    </source>
</evidence>
<dbReference type="InterPro" id="IPR043519">
    <property type="entry name" value="NT_sf"/>
</dbReference>
<dbReference type="SUPFAM" id="SSF81891">
    <property type="entry name" value="Poly A polymerase C-terminal region-like"/>
    <property type="match status" value="1"/>
</dbReference>
<evidence type="ECO:0000256" key="8">
    <source>
        <dbReference type="ARBA" id="ARBA00022741"/>
    </source>
</evidence>
<dbReference type="PANTHER" id="PTHR47788:SF1">
    <property type="entry name" value="A-ADDING TRNA NUCLEOTIDYLTRANSFERASE"/>
    <property type="match status" value="1"/>
</dbReference>
<dbReference type="CDD" id="cd04595">
    <property type="entry name" value="CBS_pair_DHH_polyA_Pol_assoc"/>
    <property type="match status" value="1"/>
</dbReference>
<keyword evidence="8" id="KW-0547">Nucleotide-binding</keyword>
<evidence type="ECO:0000259" key="13">
    <source>
        <dbReference type="PROSITE" id="PS51371"/>
    </source>
</evidence>
<evidence type="ECO:0000256" key="3">
    <source>
        <dbReference type="ARBA" id="ARBA00022555"/>
    </source>
</evidence>
<name>A0A845L5H3_9FIRM</name>
<dbReference type="Gene3D" id="3.10.310.30">
    <property type="match status" value="1"/>
</dbReference>
<dbReference type="GO" id="GO:0046872">
    <property type="term" value="F:metal ion binding"/>
    <property type="evidence" value="ECO:0007669"/>
    <property type="project" value="UniProtKB-KW"/>
</dbReference>
<reference evidence="14 15" key="1">
    <citation type="submission" date="2020-01" db="EMBL/GenBank/DDBJ databases">
        <title>Whole-genome sequence of Heliobacterium undosum DSM 13378.</title>
        <authorList>
            <person name="Kyndt J.A."/>
            <person name="Meyer T.E."/>
        </authorList>
    </citation>
    <scope>NUCLEOTIDE SEQUENCE [LARGE SCALE GENOMIC DNA]</scope>
    <source>
        <strain evidence="14 15">DSM 13378</strain>
    </source>
</reference>
<dbReference type="Pfam" id="PF00571">
    <property type="entry name" value="CBS"/>
    <property type="match status" value="2"/>
</dbReference>
<dbReference type="SMART" id="SM00116">
    <property type="entry name" value="CBS"/>
    <property type="match status" value="2"/>
</dbReference>
<dbReference type="Gene3D" id="3.30.460.10">
    <property type="entry name" value="Beta Polymerase, domain 2"/>
    <property type="match status" value="1"/>
</dbReference>
<dbReference type="GO" id="GO:0016779">
    <property type="term" value="F:nucleotidyltransferase activity"/>
    <property type="evidence" value="ECO:0007669"/>
    <property type="project" value="UniProtKB-KW"/>
</dbReference>
<dbReference type="Proteomes" id="UP000463470">
    <property type="component" value="Unassembled WGS sequence"/>
</dbReference>
<dbReference type="GO" id="GO:0000166">
    <property type="term" value="F:nucleotide binding"/>
    <property type="evidence" value="ECO:0007669"/>
    <property type="project" value="UniProtKB-KW"/>
</dbReference>
<evidence type="ECO:0000256" key="12">
    <source>
        <dbReference type="RuleBase" id="RU003953"/>
    </source>
</evidence>
<evidence type="ECO:0000256" key="10">
    <source>
        <dbReference type="ARBA" id="ARBA00022884"/>
    </source>
</evidence>
<dbReference type="InterPro" id="IPR000644">
    <property type="entry name" value="CBS_dom"/>
</dbReference>
<dbReference type="InterPro" id="IPR038763">
    <property type="entry name" value="DHH_sf"/>
</dbReference>
<evidence type="ECO:0000256" key="6">
    <source>
        <dbReference type="ARBA" id="ARBA00022695"/>
    </source>
</evidence>
<keyword evidence="10 12" id="KW-0694">RNA-binding</keyword>
<dbReference type="RefSeq" id="WP_161253160.1">
    <property type="nucleotide sequence ID" value="NZ_WXEY01000001.1"/>
</dbReference>
<keyword evidence="11" id="KW-0129">CBS domain</keyword>
<comment type="cofactor">
    <cofactor evidence="1">
        <name>Mg(2+)</name>
        <dbReference type="ChEBI" id="CHEBI:18420"/>
    </cofactor>
</comment>
<organism evidence="14 15">
    <name type="scientific">Heliomicrobium undosum</name>
    <dbReference type="NCBI Taxonomy" id="121734"/>
    <lineage>
        <taxon>Bacteria</taxon>
        <taxon>Bacillati</taxon>
        <taxon>Bacillota</taxon>
        <taxon>Clostridia</taxon>
        <taxon>Eubacteriales</taxon>
        <taxon>Heliobacteriaceae</taxon>
        <taxon>Heliomicrobium</taxon>
    </lineage>
</organism>
<dbReference type="OrthoDB" id="9805698at2"/>
<dbReference type="CDD" id="cd05398">
    <property type="entry name" value="NT_ClassII-CCAase"/>
    <property type="match status" value="1"/>
</dbReference>
<evidence type="ECO:0000256" key="9">
    <source>
        <dbReference type="ARBA" id="ARBA00022842"/>
    </source>
</evidence>
<comment type="similarity">
    <text evidence="2 12">Belongs to the tRNA nucleotidyltransferase/poly(A) polymerase family.</text>
</comment>
<evidence type="ECO:0000256" key="2">
    <source>
        <dbReference type="ARBA" id="ARBA00007265"/>
    </source>
</evidence>
<dbReference type="InterPro" id="IPR046342">
    <property type="entry name" value="CBS_dom_sf"/>
</dbReference>
<gene>
    <name evidence="14" type="ORF">GTO91_00385</name>
</gene>
<keyword evidence="7" id="KW-0479">Metal-binding</keyword>
<dbReference type="Gene3D" id="3.90.1640.10">
    <property type="entry name" value="inorganic pyrophosphatase (n-terminal core)"/>
    <property type="match status" value="1"/>
</dbReference>
<dbReference type="InterPro" id="IPR003156">
    <property type="entry name" value="DHHA1_dom"/>
</dbReference>
<keyword evidence="9" id="KW-0460">Magnesium</keyword>
<evidence type="ECO:0000313" key="15">
    <source>
        <dbReference type="Proteomes" id="UP000463470"/>
    </source>
</evidence>
<dbReference type="Pfam" id="PF01368">
    <property type="entry name" value="DHH"/>
    <property type="match status" value="1"/>
</dbReference>
<accession>A0A845L5H3</accession>
<protein>
    <submittedName>
        <fullName evidence="14">CBS domain-containing protein</fullName>
    </submittedName>
</protein>
<dbReference type="EMBL" id="WXEY01000001">
    <property type="protein sequence ID" value="MZP28181.1"/>
    <property type="molecule type" value="Genomic_DNA"/>
</dbReference>
<dbReference type="Gene3D" id="1.10.3090.10">
    <property type="entry name" value="cca-adding enzyme, domain 2"/>
    <property type="match status" value="1"/>
</dbReference>
<evidence type="ECO:0000256" key="1">
    <source>
        <dbReference type="ARBA" id="ARBA00001946"/>
    </source>
</evidence>
<keyword evidence="5" id="KW-0819">tRNA processing</keyword>
<comment type="caution">
    <text evidence="14">The sequence shown here is derived from an EMBL/GenBank/DDBJ whole genome shotgun (WGS) entry which is preliminary data.</text>
</comment>
<dbReference type="Gene3D" id="3.10.580.10">
    <property type="entry name" value="CBS-domain"/>
    <property type="match status" value="1"/>
</dbReference>
<dbReference type="Pfam" id="PF02272">
    <property type="entry name" value="DHHA1"/>
    <property type="match status" value="1"/>
</dbReference>
<dbReference type="AlphaFoldDB" id="A0A845L5H3"/>
<dbReference type="InterPro" id="IPR052390">
    <property type="entry name" value="tRNA_nt/polyA_polymerase"/>
</dbReference>
<dbReference type="InterPro" id="IPR002646">
    <property type="entry name" value="PolA_pol_head_dom"/>
</dbReference>
<evidence type="ECO:0000256" key="5">
    <source>
        <dbReference type="ARBA" id="ARBA00022694"/>
    </source>
</evidence>
<dbReference type="SUPFAM" id="SSF54631">
    <property type="entry name" value="CBS-domain pair"/>
    <property type="match status" value="1"/>
</dbReference>
<sequence length="891" mass="99959">MEIILTHNNTDFDGLAASFAASKLYPRAIPVLAGKLSANVQEFMALHKDTLGFKTIKDIPAQQVKRVILVDTKMASRVGPLGQLTQKPDVDVHIYDHHPAGADDTPASQLVREDVGAVTTILVEILRRRHCRLTPFEATVLALGIYEDTGGLMFSTTTERDAAAVAYLLGRGANLSVINEFIDRPLSMEQKELLRELTSRSVVLVIHGIRVVVTSAELDEYVEGLSHLVHRLGDIESPDVMVAVVRMHDRVHVVARSRIEAVRVNSLVQPLGGGGHGSAAAASIKGGDAAVILEQLVHSLYDTIRPQRGAREIMSSPVKTITPDTTIDDAGKVMLRYGHTGLPVVEGDRLAGVISRRDFDKAYIHGLRHAPVKGFMSRNVITINPDTSLRDIQRLLIEHDIGRLPVLEGGKLVGIVSRTDVLRTLHGENMPVRYWTNFLSARAGEAAPVGPEQQVVDRMRQHLPPHILDLFEDVGRLADGNSVQVYVVGGFVRDLLLGVNNLDIDLVVEGDGIRFAAELARFLKGTLRTHEKFGTAVIRWGDQKIDVATARREFYQYPAALPQVEASDLRQDLYRRDFTINALAIRLNRERFGELVDFFQGVKDLEQGLVRVLYNLSFVEDPTRILRAIRFEQRYRFTIEPQTMGFAREAIARHMIRELSYERMVDELILILSEENPAPALRRLTELGLWEYLLPGLAWTPWVEVEVSAAPPMLKALAEAGLPISRRPWVVYFYILARHLSMEGVRFVNDHYPMKQVMRDGLFKLHKEGKDTNQALMNWLRADNPLSRLESILRDWPEEAILALRAGFSLPDTLRLFEAWRRIRETHPRLTGNDLKALKIPPGPIYARILNRLRLERLDGRLADAGAERDFVRHLLRGEAPALETKGGKHV</sequence>
<dbReference type="Pfam" id="PF01743">
    <property type="entry name" value="PolyA_pol"/>
    <property type="match status" value="1"/>
</dbReference>
<keyword evidence="6" id="KW-0548">Nucleotidyltransferase</keyword>
<evidence type="ECO:0000256" key="4">
    <source>
        <dbReference type="ARBA" id="ARBA00022679"/>
    </source>
</evidence>
<feature type="domain" description="CBS" evidence="13">
    <location>
        <begin position="376"/>
        <end position="432"/>
    </location>
</feature>
<evidence type="ECO:0000313" key="14">
    <source>
        <dbReference type="EMBL" id="MZP28181.1"/>
    </source>
</evidence>
<keyword evidence="3" id="KW-0820">tRNA-binding</keyword>
<dbReference type="PANTHER" id="PTHR47788">
    <property type="entry name" value="POLYA POLYMERASE"/>
    <property type="match status" value="1"/>
</dbReference>
<dbReference type="GO" id="GO:0008033">
    <property type="term" value="P:tRNA processing"/>
    <property type="evidence" value="ECO:0007669"/>
    <property type="project" value="UniProtKB-KW"/>
</dbReference>